<name>A0A6L2PME5_COPFO</name>
<evidence type="ECO:0000313" key="1">
    <source>
        <dbReference type="EMBL" id="GFG33749.1"/>
    </source>
</evidence>
<proteinExistence type="predicted"/>
<accession>A0A6L2PME5</accession>
<protein>
    <submittedName>
        <fullName evidence="1">Uncharacterized protein</fullName>
    </submittedName>
</protein>
<keyword evidence="2" id="KW-1185">Reference proteome</keyword>
<reference evidence="2" key="1">
    <citation type="submission" date="2020-01" db="EMBL/GenBank/DDBJ databases">
        <title>Draft genome sequence of the Termite Coptotermes fromosanus.</title>
        <authorList>
            <person name="Itakura S."/>
            <person name="Yosikawa Y."/>
            <person name="Umezawa K."/>
        </authorList>
    </citation>
    <scope>NUCLEOTIDE SEQUENCE [LARGE SCALE GENOMIC DNA]</scope>
</reference>
<organism evidence="1 2">
    <name type="scientific">Coptotermes formosanus</name>
    <name type="common">Formosan subterranean termite</name>
    <dbReference type="NCBI Taxonomy" id="36987"/>
    <lineage>
        <taxon>Eukaryota</taxon>
        <taxon>Metazoa</taxon>
        <taxon>Ecdysozoa</taxon>
        <taxon>Arthropoda</taxon>
        <taxon>Hexapoda</taxon>
        <taxon>Insecta</taxon>
        <taxon>Pterygota</taxon>
        <taxon>Neoptera</taxon>
        <taxon>Polyneoptera</taxon>
        <taxon>Dictyoptera</taxon>
        <taxon>Blattodea</taxon>
        <taxon>Blattoidea</taxon>
        <taxon>Termitoidae</taxon>
        <taxon>Rhinotermitidae</taxon>
        <taxon>Coptotermes</taxon>
    </lineage>
</organism>
<dbReference type="Proteomes" id="UP000502823">
    <property type="component" value="Unassembled WGS sequence"/>
</dbReference>
<dbReference type="InParanoid" id="A0A6L2PME5"/>
<gene>
    <name evidence="1" type="ORF">Cfor_05106</name>
</gene>
<evidence type="ECO:0000313" key="2">
    <source>
        <dbReference type="Proteomes" id="UP000502823"/>
    </source>
</evidence>
<comment type="caution">
    <text evidence="1">The sequence shown here is derived from an EMBL/GenBank/DDBJ whole genome shotgun (WGS) entry which is preliminary data.</text>
</comment>
<dbReference type="EMBL" id="BLKM01000454">
    <property type="protein sequence ID" value="GFG33749.1"/>
    <property type="molecule type" value="Genomic_DNA"/>
</dbReference>
<feature type="non-terminal residue" evidence="1">
    <location>
        <position position="1"/>
    </location>
</feature>
<sequence>YSADRVSAAKSRGGCSLIAISNSVSGVVRRADLELVEECVWIEMSTTDGYNLLIGNHYFAPDTSVDTIKRYFCSLEYILDTYNFRVLLVGNFNVPGFDWKLGLSSSSSYYYIILKGEAKYTSTCLLELSQHNYSRKNGNLLDLIFSVVTDFSVNYDVRSLVHPDVYHPPFLTELKLPTRSNMLSSISFRMYSSGDYLMLYNTLSTYDWSSVYNETSVDAVDRLPVAVTPAIAMSVPNGCTNRCKFPVWFSSELKSYLRKRNYFYRHFKKYKSNYFYDKLSSYRRLVKATISHVMLQRLLLSTLKVSSITLIYGTLVLLLSPPHSKYLASVSGSDVHKAIKRLRPSKSVGIDNIPVYIVKGCSDIFIPVLKFVFNLSLSQRSFLTLWKQTAVIPVFIKGSRALSKLNPSQHGFMKSKSTATNLLTYLDAIAFTYYLVYCQTQVDSIYSDFSNAFDRVPHELLLRKLNDCGLSAGSVSWFRSYLTNRTSYVRYCGALSSSCEVLSGVPQGSVLRPLFSTSSSPICVVWSSIQIAFSLRMTSKFFEK</sequence>
<dbReference type="AlphaFoldDB" id="A0A6L2PME5"/>
<dbReference type="OrthoDB" id="6819250at2759"/>
<dbReference type="PANTHER" id="PTHR33332">
    <property type="entry name" value="REVERSE TRANSCRIPTASE DOMAIN-CONTAINING PROTEIN"/>
    <property type="match status" value="1"/>
</dbReference>